<feature type="non-terminal residue" evidence="5">
    <location>
        <position position="1"/>
    </location>
</feature>
<comment type="caution">
    <text evidence="5">The sequence shown here is derived from an EMBL/GenBank/DDBJ whole genome shotgun (WGS) entry which is preliminary data.</text>
</comment>
<keyword evidence="2" id="KW-0677">Repeat</keyword>
<dbReference type="PANTHER" id="PTHR48051:SF45">
    <property type="entry name" value="LEUCINE-RICH REPEAT PROTEIN SHOC-2-LIKE"/>
    <property type="match status" value="1"/>
</dbReference>
<feature type="domain" description="Disease resistance R13L4/SHOC-2-like LRR" evidence="4">
    <location>
        <begin position="123"/>
        <end position="205"/>
    </location>
</feature>
<dbReference type="SUPFAM" id="SSF52058">
    <property type="entry name" value="L domain-like"/>
    <property type="match status" value="1"/>
</dbReference>
<accession>A0A0F8W2Y3</accession>
<dbReference type="GO" id="GO:0005737">
    <property type="term" value="C:cytoplasm"/>
    <property type="evidence" value="ECO:0007669"/>
    <property type="project" value="TreeGrafter"/>
</dbReference>
<evidence type="ECO:0000256" key="3">
    <source>
        <dbReference type="SAM" id="Phobius"/>
    </source>
</evidence>
<name>A0A0F8W2Y3_9ZZZZ</name>
<dbReference type="AlphaFoldDB" id="A0A0F8W2Y3"/>
<protein>
    <recommendedName>
        <fullName evidence="4">Disease resistance R13L4/SHOC-2-like LRR domain-containing protein</fullName>
    </recommendedName>
</protein>
<evidence type="ECO:0000256" key="2">
    <source>
        <dbReference type="ARBA" id="ARBA00022737"/>
    </source>
</evidence>
<proteinExistence type="predicted"/>
<dbReference type="SMART" id="SM00369">
    <property type="entry name" value="LRR_TYP"/>
    <property type="match status" value="4"/>
</dbReference>
<evidence type="ECO:0000256" key="1">
    <source>
        <dbReference type="ARBA" id="ARBA00022614"/>
    </source>
</evidence>
<dbReference type="InterPro" id="IPR001611">
    <property type="entry name" value="Leu-rich_rpt"/>
</dbReference>
<dbReference type="PANTHER" id="PTHR48051">
    <property type="match status" value="1"/>
</dbReference>
<dbReference type="InterPro" id="IPR003591">
    <property type="entry name" value="Leu-rich_rpt_typical-subtyp"/>
</dbReference>
<keyword evidence="3" id="KW-1133">Transmembrane helix</keyword>
<dbReference type="PROSITE" id="PS51450">
    <property type="entry name" value="LRR"/>
    <property type="match status" value="1"/>
</dbReference>
<dbReference type="Gene3D" id="3.80.10.10">
    <property type="entry name" value="Ribonuclease Inhibitor"/>
    <property type="match status" value="1"/>
</dbReference>
<keyword evidence="1" id="KW-0433">Leucine-rich repeat</keyword>
<dbReference type="InterPro" id="IPR055414">
    <property type="entry name" value="LRR_R13L4/SHOC2-like"/>
</dbReference>
<feature type="transmembrane region" description="Helical" evidence="3">
    <location>
        <begin position="231"/>
        <end position="253"/>
    </location>
</feature>
<dbReference type="InterPro" id="IPR032675">
    <property type="entry name" value="LRR_dom_sf"/>
</dbReference>
<gene>
    <name evidence="5" type="ORF">LCGC14_3119990</name>
</gene>
<dbReference type="Pfam" id="PF23598">
    <property type="entry name" value="LRR_14"/>
    <property type="match status" value="1"/>
</dbReference>
<keyword evidence="3" id="KW-0812">Transmembrane</keyword>
<dbReference type="InterPro" id="IPR050216">
    <property type="entry name" value="LRR_domain-containing"/>
</dbReference>
<dbReference type="EMBL" id="LAZR01067764">
    <property type="protein sequence ID" value="KKK50943.1"/>
    <property type="molecule type" value="Genomic_DNA"/>
</dbReference>
<evidence type="ECO:0000313" key="5">
    <source>
        <dbReference type="EMBL" id="KKK50943.1"/>
    </source>
</evidence>
<keyword evidence="3" id="KW-0472">Membrane</keyword>
<organism evidence="5">
    <name type="scientific">marine sediment metagenome</name>
    <dbReference type="NCBI Taxonomy" id="412755"/>
    <lineage>
        <taxon>unclassified sequences</taxon>
        <taxon>metagenomes</taxon>
        <taxon>ecological metagenomes</taxon>
    </lineage>
</organism>
<evidence type="ECO:0000259" key="4">
    <source>
        <dbReference type="Pfam" id="PF23598"/>
    </source>
</evidence>
<reference evidence="5" key="1">
    <citation type="journal article" date="2015" name="Nature">
        <title>Complex archaea that bridge the gap between prokaryotes and eukaryotes.</title>
        <authorList>
            <person name="Spang A."/>
            <person name="Saw J.H."/>
            <person name="Jorgensen S.L."/>
            <person name="Zaremba-Niedzwiedzka K."/>
            <person name="Martijn J."/>
            <person name="Lind A.E."/>
            <person name="van Eijk R."/>
            <person name="Schleper C."/>
            <person name="Guy L."/>
            <person name="Ettema T.J."/>
        </authorList>
    </citation>
    <scope>NUCLEOTIDE SEQUENCE</scope>
</reference>
<sequence>TCLLHSNIAFRLLKKLTEVGDPLAEKVFKEEIVKRLNSGYAPVIYYLIEERYTDYLSREDFLFSILKPKEAEIILNLEKKLDTPFNIDNTEENLEWVQSSFSIDNKKVKRLQLVGLRLKYIPESVSGLKHLEYLFINGNLFEALPEWVENFKNLKKLDVSSCELESIPEVIGKLTTLVSLFLSNNHLEKFPNFLTNLIGLEELALDGNTISYLPESIVLICCTICSKYPQLFLNVFAEISNTICIILTPLYVYKLY</sequence>